<evidence type="ECO:0000256" key="3">
    <source>
        <dbReference type="ARBA" id="ARBA00023315"/>
    </source>
</evidence>
<dbReference type="PANTHER" id="PTHR11104:SF0">
    <property type="entry name" value="SPBETA PROPHAGE-DERIVED AMINOGLYCOSIDE N(3')-ACETYLTRANSFERASE-LIKE PROTEIN YOKD"/>
    <property type="match status" value="1"/>
</dbReference>
<dbReference type="EMBL" id="WIGO01000294">
    <property type="protein sequence ID" value="KAF6818891.1"/>
    <property type="molecule type" value="Genomic_DNA"/>
</dbReference>
<reference evidence="4" key="1">
    <citation type="journal article" date="2020" name="Phytopathology">
        <title>Genome Sequence Resources of Colletotrichum truncatum, C. plurivorum, C. musicola, and C. sojae: Four Species Pathogenic to Soybean (Glycine max).</title>
        <authorList>
            <person name="Rogerio F."/>
            <person name="Boufleur T.R."/>
            <person name="Ciampi-Guillardi M."/>
            <person name="Sukno S.A."/>
            <person name="Thon M.R."/>
            <person name="Massola Junior N.S."/>
            <person name="Baroncelli R."/>
        </authorList>
    </citation>
    <scope>NUCLEOTIDE SEQUENCE</scope>
    <source>
        <strain evidence="4">LFN00145</strain>
    </source>
</reference>
<evidence type="ECO:0000313" key="4">
    <source>
        <dbReference type="EMBL" id="KAF6818891.1"/>
    </source>
</evidence>
<comment type="similarity">
    <text evidence="1">Belongs to the antibiotic N-acetyltransferase family.</text>
</comment>
<evidence type="ECO:0000256" key="1">
    <source>
        <dbReference type="ARBA" id="ARBA00006383"/>
    </source>
</evidence>
<dbReference type="GO" id="GO:0046677">
    <property type="term" value="P:response to antibiotic"/>
    <property type="evidence" value="ECO:0007669"/>
    <property type="project" value="InterPro"/>
</dbReference>
<keyword evidence="2" id="KW-0808">Transferase</keyword>
<evidence type="ECO:0000256" key="2">
    <source>
        <dbReference type="ARBA" id="ARBA00022679"/>
    </source>
</evidence>
<dbReference type="InterPro" id="IPR003679">
    <property type="entry name" value="Amioglycoside_AcTrfase"/>
</dbReference>
<protein>
    <recommendedName>
        <fullName evidence="6">Aminoglycoside N(3)-acetyltransferase</fullName>
    </recommendedName>
</protein>
<evidence type="ECO:0000313" key="5">
    <source>
        <dbReference type="Proteomes" id="UP000654918"/>
    </source>
</evidence>
<dbReference type="InterPro" id="IPR028345">
    <property type="entry name" value="Antibiotic_NAT-like"/>
</dbReference>
<name>A0A8H6JUD1_9PEZI</name>
<organism evidence="4 5">
    <name type="scientific">Colletotrichum plurivorum</name>
    <dbReference type="NCBI Taxonomy" id="2175906"/>
    <lineage>
        <taxon>Eukaryota</taxon>
        <taxon>Fungi</taxon>
        <taxon>Dikarya</taxon>
        <taxon>Ascomycota</taxon>
        <taxon>Pezizomycotina</taxon>
        <taxon>Sordariomycetes</taxon>
        <taxon>Hypocreomycetidae</taxon>
        <taxon>Glomerellales</taxon>
        <taxon>Glomerellaceae</taxon>
        <taxon>Colletotrichum</taxon>
        <taxon>Colletotrichum orchidearum species complex</taxon>
    </lineage>
</organism>
<dbReference type="GO" id="GO:0008080">
    <property type="term" value="F:N-acetyltransferase activity"/>
    <property type="evidence" value="ECO:0007669"/>
    <property type="project" value="InterPro"/>
</dbReference>
<dbReference type="PANTHER" id="PTHR11104">
    <property type="entry name" value="AMINOGLYCOSIDE N3-ACETYLTRANSFERASE"/>
    <property type="match status" value="1"/>
</dbReference>
<accession>A0A8H6JUD1</accession>
<gene>
    <name evidence="4" type="ORF">CPLU01_13180</name>
</gene>
<dbReference type="SUPFAM" id="SSF110710">
    <property type="entry name" value="TTHA0583/YokD-like"/>
    <property type="match status" value="1"/>
</dbReference>
<comment type="caution">
    <text evidence="4">The sequence shown here is derived from an EMBL/GenBank/DDBJ whole genome shotgun (WGS) entry which is preliminary data.</text>
</comment>
<dbReference type="AlphaFoldDB" id="A0A8H6JUD1"/>
<proteinExistence type="inferred from homology"/>
<dbReference type="Pfam" id="PF02522">
    <property type="entry name" value="Antibiotic_NAT"/>
    <property type="match status" value="1"/>
</dbReference>
<evidence type="ECO:0008006" key="6">
    <source>
        <dbReference type="Google" id="ProtNLM"/>
    </source>
</evidence>
<keyword evidence="5" id="KW-1185">Reference proteome</keyword>
<dbReference type="Proteomes" id="UP000654918">
    <property type="component" value="Unassembled WGS sequence"/>
</dbReference>
<sequence length="280" mass="29946">MPLKFIPETVCTKPSLIADLRNLVLKQGDTVLLHSSLSSLGWVNGGAETVVSALLEVLGDSGTLVVPTHTGDNSDPAEWCSPPAPRHLWQLIRDTMPAYDPRVSRTSEMGAIAETVRTWPGAVRSAHPQTSFAAIGPAAGRITAGHAMDCRHGEDSPLARLDEVGARVLFLGTGFDTCTCFHLAEYRSGTSRMEDSSFAATVDGSKEWVTVSDLCSAYEDFGAIGEDFEKSGGVARGLVGSADCRLFSIAEAVSFATSWMKSHRQNGCQRSDVPQVTDSR</sequence>
<keyword evidence="3" id="KW-0012">Acyltransferase</keyword>